<dbReference type="PROSITE" id="PS50110">
    <property type="entry name" value="RESPONSE_REGULATORY"/>
    <property type="match status" value="1"/>
</dbReference>
<proteinExistence type="predicted"/>
<dbReference type="STRING" id="1203610.HMPREF1536_01000"/>
<dbReference type="SMART" id="SM00850">
    <property type="entry name" value="LytTR"/>
    <property type="match status" value="1"/>
</dbReference>
<dbReference type="Pfam" id="PF04397">
    <property type="entry name" value="LytTR"/>
    <property type="match status" value="1"/>
</dbReference>
<name>A0A0F5JMX4_9BACT</name>
<dbReference type="AlphaFoldDB" id="A0A0F5JMX4"/>
<dbReference type="SUPFAM" id="SSF52172">
    <property type="entry name" value="CheY-like"/>
    <property type="match status" value="1"/>
</dbReference>
<dbReference type="InterPro" id="IPR001789">
    <property type="entry name" value="Sig_transdc_resp-reg_receiver"/>
</dbReference>
<gene>
    <name evidence="4" type="ORF">HMPREF1536_01000</name>
</gene>
<evidence type="ECO:0008006" key="6">
    <source>
        <dbReference type="Google" id="ProtNLM"/>
    </source>
</evidence>
<dbReference type="InterPro" id="IPR011006">
    <property type="entry name" value="CheY-like_superfamily"/>
</dbReference>
<keyword evidence="5" id="KW-1185">Reference proteome</keyword>
<dbReference type="InterPro" id="IPR046947">
    <property type="entry name" value="LytR-like"/>
</dbReference>
<comment type="caution">
    <text evidence="4">The sequence shown here is derived from an EMBL/GenBank/DDBJ whole genome shotgun (WGS) entry which is preliminary data.</text>
</comment>
<dbReference type="PROSITE" id="PS50930">
    <property type="entry name" value="HTH_LYTTR"/>
    <property type="match status" value="1"/>
</dbReference>
<accession>A0A0F5JMX4</accession>
<dbReference type="Pfam" id="PF00072">
    <property type="entry name" value="Response_reg"/>
    <property type="match status" value="1"/>
</dbReference>
<protein>
    <recommendedName>
        <fullName evidence="6">Response regulatory domain-containing protein</fullName>
    </recommendedName>
</protein>
<reference evidence="4 5" key="1">
    <citation type="submission" date="2013-04" db="EMBL/GenBank/DDBJ databases">
        <title>The Genome Sequence of Parabacteroides gordonii DSM 23371.</title>
        <authorList>
            <consortium name="The Broad Institute Genomics Platform"/>
            <person name="Earl A."/>
            <person name="Ward D."/>
            <person name="Feldgarden M."/>
            <person name="Gevers D."/>
            <person name="Martens E."/>
            <person name="Sakamoto M."/>
            <person name="Benno Y."/>
            <person name="Suzuki N."/>
            <person name="Matsunaga N."/>
            <person name="Koshihara K."/>
            <person name="Seki M."/>
            <person name="Komiya H."/>
            <person name="Walker B."/>
            <person name="Young S."/>
            <person name="Zeng Q."/>
            <person name="Gargeya S."/>
            <person name="Fitzgerald M."/>
            <person name="Haas B."/>
            <person name="Abouelleil A."/>
            <person name="Allen A.W."/>
            <person name="Alvarado L."/>
            <person name="Arachchi H.M."/>
            <person name="Berlin A.M."/>
            <person name="Chapman S.B."/>
            <person name="Gainer-Dewar J."/>
            <person name="Goldberg J."/>
            <person name="Griggs A."/>
            <person name="Gujja S."/>
            <person name="Hansen M."/>
            <person name="Howarth C."/>
            <person name="Imamovic A."/>
            <person name="Ireland A."/>
            <person name="Larimer J."/>
            <person name="McCowan C."/>
            <person name="Murphy C."/>
            <person name="Pearson M."/>
            <person name="Poon T.W."/>
            <person name="Priest M."/>
            <person name="Roberts A."/>
            <person name="Saif S."/>
            <person name="Shea T."/>
            <person name="Sisk P."/>
            <person name="Sykes S."/>
            <person name="Wortman J."/>
            <person name="Nusbaum C."/>
            <person name="Birren B."/>
        </authorList>
    </citation>
    <scope>NUCLEOTIDE SEQUENCE [LARGE SCALE GENOMIC DNA]</scope>
    <source>
        <strain evidence="4 5">MS-1</strain>
    </source>
</reference>
<dbReference type="FunFam" id="3.40.50.2300:FF:000361">
    <property type="entry name" value="Two-component system response regulator"/>
    <property type="match status" value="1"/>
</dbReference>
<evidence type="ECO:0000313" key="4">
    <source>
        <dbReference type="EMBL" id="KKB58797.1"/>
    </source>
</evidence>
<dbReference type="InterPro" id="IPR007492">
    <property type="entry name" value="LytTR_DNA-bd_dom"/>
</dbReference>
<evidence type="ECO:0000259" key="2">
    <source>
        <dbReference type="PROSITE" id="PS50110"/>
    </source>
</evidence>
<feature type="modified residue" description="4-aspartylphosphate" evidence="1">
    <location>
        <position position="67"/>
    </location>
</feature>
<organism evidence="4 5">
    <name type="scientific">Parabacteroides gordonii MS-1 = DSM 23371</name>
    <dbReference type="NCBI Taxonomy" id="1203610"/>
    <lineage>
        <taxon>Bacteria</taxon>
        <taxon>Pseudomonadati</taxon>
        <taxon>Bacteroidota</taxon>
        <taxon>Bacteroidia</taxon>
        <taxon>Bacteroidales</taxon>
        <taxon>Tannerellaceae</taxon>
        <taxon>Parabacteroides</taxon>
    </lineage>
</organism>
<dbReference type="Gene3D" id="3.40.50.2300">
    <property type="match status" value="1"/>
</dbReference>
<evidence type="ECO:0000313" key="5">
    <source>
        <dbReference type="Proteomes" id="UP000033035"/>
    </source>
</evidence>
<feature type="domain" description="HTH LytTR-type" evidence="3">
    <location>
        <begin position="158"/>
        <end position="261"/>
    </location>
</feature>
<dbReference type="PATRIC" id="fig|1203610.3.peg.1023"/>
<dbReference type="PANTHER" id="PTHR37299:SF1">
    <property type="entry name" value="STAGE 0 SPORULATION PROTEIN A HOMOLOG"/>
    <property type="match status" value="1"/>
</dbReference>
<dbReference type="Gene3D" id="2.40.50.1020">
    <property type="entry name" value="LytTr DNA-binding domain"/>
    <property type="match status" value="1"/>
</dbReference>
<keyword evidence="1" id="KW-0597">Phosphoprotein</keyword>
<evidence type="ECO:0000256" key="1">
    <source>
        <dbReference type="PROSITE-ProRule" id="PRU00169"/>
    </source>
</evidence>
<dbReference type="GO" id="GO:0000156">
    <property type="term" value="F:phosphorelay response regulator activity"/>
    <property type="evidence" value="ECO:0007669"/>
    <property type="project" value="InterPro"/>
</dbReference>
<evidence type="ECO:0000259" key="3">
    <source>
        <dbReference type="PROSITE" id="PS50930"/>
    </source>
</evidence>
<dbReference type="PANTHER" id="PTHR37299">
    <property type="entry name" value="TRANSCRIPTIONAL REGULATOR-RELATED"/>
    <property type="match status" value="1"/>
</dbReference>
<feature type="domain" description="Response regulatory" evidence="2">
    <location>
        <begin position="13"/>
        <end position="127"/>
    </location>
</feature>
<dbReference type="EMBL" id="AQHW01000008">
    <property type="protein sequence ID" value="KKB58797.1"/>
    <property type="molecule type" value="Genomic_DNA"/>
</dbReference>
<dbReference type="GO" id="GO:0003677">
    <property type="term" value="F:DNA binding"/>
    <property type="evidence" value="ECO:0007669"/>
    <property type="project" value="InterPro"/>
</dbReference>
<dbReference type="HOGENOM" id="CLU_000445_14_1_10"/>
<dbReference type="Proteomes" id="UP000033035">
    <property type="component" value="Unassembled WGS sequence"/>
</dbReference>
<dbReference type="SMART" id="SM00448">
    <property type="entry name" value="REC"/>
    <property type="match status" value="1"/>
</dbReference>
<sequence length="262" mass="30225">MNYELSKRKDCMKAVIIEDETAAVGSLKAILAQNSIIAIEVIAELESIEESVAYFREEPHPDIIFMDIHLADGSAFKIFEQVEIEAPVVFTTAYDEYALQAFQVSSIDYLLKPVTLASLERALSKLRVFSPEERLAHIRQTNDTIQKRHVIKSLLIMLTDKFYPLQVEEILYFYTMNEKVTAYTSDGKQHPVDRTLDTLSDQLDLKDFFRANRQFIIARKSIKDIDLWFGSRLSVNLTLPVPERIIISKTKTPVFKKWILME</sequence>